<dbReference type="SUPFAM" id="SSF54001">
    <property type="entry name" value="Cysteine proteinases"/>
    <property type="match status" value="1"/>
</dbReference>
<gene>
    <name evidence="1" type="ORF">B7R77_17170</name>
</gene>
<dbReference type="RefSeq" id="WP_003267624.1">
    <property type="nucleotide sequence ID" value="NZ_NCTK01000001.1"/>
</dbReference>
<sequence>MSSIQLLFTATNGALSWAIQACTWSTWSHVALVAGDQVIESMPGHGVRRVPLSGAIQCADRHELVTIPARDPARIIAAAAGQIGKPYDYQAIVGLGLHRDWQQADAWFCSELAAWAFHAAGEPLFRVDCVRRVTPQHLWMLAPCDTRSAQGTRGG</sequence>
<dbReference type="Gene3D" id="3.90.1720.10">
    <property type="entry name" value="endopeptidase domain like (from Nostoc punctiforme)"/>
    <property type="match status" value="1"/>
</dbReference>
<dbReference type="Pfam" id="PF05708">
    <property type="entry name" value="Peptidase_C92"/>
    <property type="match status" value="1"/>
</dbReference>
<protein>
    <recommendedName>
        <fullName evidence="3">Permuted papain-like amidase YaeF/Yiix C92 family enzyme</fullName>
    </recommendedName>
</protein>
<dbReference type="InterPro" id="IPR038765">
    <property type="entry name" value="Papain-like_cys_pep_sf"/>
</dbReference>
<reference evidence="1 2" key="1">
    <citation type="submission" date="2017-04" db="EMBL/GenBank/DDBJ databases">
        <title>Genome Announcement: Closed genomes of Ralstonia solanacearum strains K60, UW551, and UW700.</title>
        <authorList>
            <person name="Hayes M."/>
            <person name="Macintyre A.M."/>
            <person name="Allen C."/>
        </authorList>
    </citation>
    <scope>NUCLEOTIDE SEQUENCE [LARGE SCALE GENOMIC DNA]</scope>
    <source>
        <strain evidence="1 2">UW25</strain>
    </source>
</reference>
<accession>A0AAP7ZQA8</accession>
<dbReference type="InterPro" id="IPR024453">
    <property type="entry name" value="Peptidase_C92"/>
</dbReference>
<dbReference type="AlphaFoldDB" id="A0AAP7ZQA8"/>
<comment type="caution">
    <text evidence="1">The sequence shown here is derived from an EMBL/GenBank/DDBJ whole genome shotgun (WGS) entry which is preliminary data.</text>
</comment>
<proteinExistence type="predicted"/>
<dbReference type="EMBL" id="NCTK01000001">
    <property type="protein sequence ID" value="OYQ14805.1"/>
    <property type="molecule type" value="Genomic_DNA"/>
</dbReference>
<evidence type="ECO:0000313" key="1">
    <source>
        <dbReference type="EMBL" id="OYQ14805.1"/>
    </source>
</evidence>
<evidence type="ECO:0000313" key="2">
    <source>
        <dbReference type="Proteomes" id="UP000216164"/>
    </source>
</evidence>
<evidence type="ECO:0008006" key="3">
    <source>
        <dbReference type="Google" id="ProtNLM"/>
    </source>
</evidence>
<name>A0AAP7ZQA8_RALSL</name>
<organism evidence="1 2">
    <name type="scientific">Ralstonia solanacearum K60</name>
    <dbReference type="NCBI Taxonomy" id="1091042"/>
    <lineage>
        <taxon>Bacteria</taxon>
        <taxon>Pseudomonadati</taxon>
        <taxon>Pseudomonadota</taxon>
        <taxon>Betaproteobacteria</taxon>
        <taxon>Burkholderiales</taxon>
        <taxon>Burkholderiaceae</taxon>
        <taxon>Ralstonia</taxon>
        <taxon>Ralstonia solanacearum species complex</taxon>
    </lineage>
</organism>
<dbReference type="Proteomes" id="UP000216164">
    <property type="component" value="Unassembled WGS sequence"/>
</dbReference>